<sequence>MITCHVTPGVRAMRVLAAVVLAAFSGSMWSSNLLCAVPAAICATFLLIGAITGWCPTQLLQGRSGRGGRAERAASDAGDLGFPTAPTPITIGSHKESRHD</sequence>
<dbReference type="OrthoDB" id="5006825at2"/>
<evidence type="ECO:0008006" key="5">
    <source>
        <dbReference type="Google" id="ProtNLM"/>
    </source>
</evidence>
<protein>
    <recommendedName>
        <fullName evidence="5">DUF2892 family protein</fullName>
    </recommendedName>
</protein>
<accession>A0A2A9CX35</accession>
<feature type="transmembrane region" description="Helical" evidence="2">
    <location>
        <begin position="36"/>
        <end position="56"/>
    </location>
</feature>
<feature type="transmembrane region" description="Helical" evidence="2">
    <location>
        <begin position="12"/>
        <end position="30"/>
    </location>
</feature>
<reference evidence="3 4" key="1">
    <citation type="submission" date="2017-10" db="EMBL/GenBank/DDBJ databases">
        <title>Sequencing the genomes of 1000 actinobacteria strains.</title>
        <authorList>
            <person name="Klenk H.-P."/>
        </authorList>
    </citation>
    <scope>NUCLEOTIDE SEQUENCE [LARGE SCALE GENOMIC DNA]</scope>
    <source>
        <strain evidence="3 4">DSM 21801</strain>
    </source>
</reference>
<dbReference type="EMBL" id="PDJD01000001">
    <property type="protein sequence ID" value="PFG18701.1"/>
    <property type="molecule type" value="Genomic_DNA"/>
</dbReference>
<organism evidence="3 4">
    <name type="scientific">Serinibacter salmoneus</name>
    <dbReference type="NCBI Taxonomy" id="556530"/>
    <lineage>
        <taxon>Bacteria</taxon>
        <taxon>Bacillati</taxon>
        <taxon>Actinomycetota</taxon>
        <taxon>Actinomycetes</taxon>
        <taxon>Micrococcales</taxon>
        <taxon>Beutenbergiaceae</taxon>
        <taxon>Serinibacter</taxon>
    </lineage>
</organism>
<dbReference type="RefSeq" id="WP_098467947.1">
    <property type="nucleotide sequence ID" value="NZ_PDJD01000001.1"/>
</dbReference>
<keyword evidence="2" id="KW-0472">Membrane</keyword>
<gene>
    <name evidence="3" type="ORF">ATL40_0244</name>
</gene>
<proteinExistence type="predicted"/>
<keyword evidence="4" id="KW-1185">Reference proteome</keyword>
<name>A0A2A9CX35_9MICO</name>
<keyword evidence="2" id="KW-1133">Transmembrane helix</keyword>
<comment type="caution">
    <text evidence="3">The sequence shown here is derived from an EMBL/GenBank/DDBJ whole genome shotgun (WGS) entry which is preliminary data.</text>
</comment>
<dbReference type="AlphaFoldDB" id="A0A2A9CX35"/>
<keyword evidence="2" id="KW-0812">Transmembrane</keyword>
<feature type="region of interest" description="Disordered" evidence="1">
    <location>
        <begin position="64"/>
        <end position="100"/>
    </location>
</feature>
<evidence type="ECO:0000313" key="3">
    <source>
        <dbReference type="EMBL" id="PFG18701.1"/>
    </source>
</evidence>
<dbReference type="Proteomes" id="UP000224915">
    <property type="component" value="Unassembled WGS sequence"/>
</dbReference>
<evidence type="ECO:0000313" key="4">
    <source>
        <dbReference type="Proteomes" id="UP000224915"/>
    </source>
</evidence>
<evidence type="ECO:0000256" key="1">
    <source>
        <dbReference type="SAM" id="MobiDB-lite"/>
    </source>
</evidence>
<evidence type="ECO:0000256" key="2">
    <source>
        <dbReference type="SAM" id="Phobius"/>
    </source>
</evidence>